<dbReference type="EC" id="1.4.7.1" evidence="3"/>
<keyword evidence="3" id="KW-0560">Oxidoreductase</keyword>
<dbReference type="Proteomes" id="UP000254502">
    <property type="component" value="Unassembled WGS sequence"/>
</dbReference>
<proteinExistence type="inferred from homology"/>
<reference evidence="3 4" key="1">
    <citation type="submission" date="2018-06" db="EMBL/GenBank/DDBJ databases">
        <authorList>
            <consortium name="Pathogen Informatics"/>
            <person name="Doyle S."/>
        </authorList>
    </citation>
    <scope>NUCLEOTIDE SEQUENCE [LARGE SCALE GENOMIC DNA]</scope>
    <source>
        <strain evidence="3 4">NCTC5664</strain>
    </source>
</reference>
<gene>
    <name evidence="3" type="primary">gltB_6</name>
    <name evidence="3" type="ORF">NCTC5664_01351</name>
</gene>
<dbReference type="PANTHER" id="PTHR43819:SF1">
    <property type="entry name" value="ARCHAEAL-TYPE GLUTAMATE SYNTHASE [NADPH]"/>
    <property type="match status" value="1"/>
</dbReference>
<protein>
    <submittedName>
        <fullName evidence="3">Ferredoxin-dependent glutamate synthase</fullName>
        <ecNumber evidence="3">1.4.1.13</ecNumber>
        <ecNumber evidence="3">1.4.7.1</ecNumber>
    </submittedName>
</protein>
<organism evidence="3 4">
    <name type="scientific">Staphylococcus aureus</name>
    <dbReference type="NCBI Taxonomy" id="1280"/>
    <lineage>
        <taxon>Bacteria</taxon>
        <taxon>Bacillati</taxon>
        <taxon>Bacillota</taxon>
        <taxon>Bacilli</taxon>
        <taxon>Bacillales</taxon>
        <taxon>Staphylococcaceae</taxon>
        <taxon>Staphylococcus</taxon>
    </lineage>
</organism>
<dbReference type="Gene3D" id="3.20.20.70">
    <property type="entry name" value="Aldolase class I"/>
    <property type="match status" value="1"/>
</dbReference>
<dbReference type="GO" id="GO:0016041">
    <property type="term" value="F:glutamate synthase (ferredoxin) activity"/>
    <property type="evidence" value="ECO:0007669"/>
    <property type="project" value="UniProtKB-EC"/>
</dbReference>
<accession>A0A380DQG1</accession>
<evidence type="ECO:0000259" key="2">
    <source>
        <dbReference type="Pfam" id="PF01645"/>
    </source>
</evidence>
<dbReference type="InterPro" id="IPR002932">
    <property type="entry name" value="Glu_synthdom"/>
</dbReference>
<dbReference type="EC" id="1.4.1.13" evidence="3"/>
<name>A0A380DQG1_STAAU</name>
<dbReference type="InterPro" id="IPR013785">
    <property type="entry name" value="Aldolase_TIM"/>
</dbReference>
<dbReference type="GO" id="GO:0004355">
    <property type="term" value="F:glutamate synthase (NADPH) activity"/>
    <property type="evidence" value="ECO:0007669"/>
    <property type="project" value="UniProtKB-EC"/>
</dbReference>
<dbReference type="AlphaFoldDB" id="A0A380DQG1"/>
<dbReference type="Pfam" id="PF01645">
    <property type="entry name" value="Glu_synthase"/>
    <property type="match status" value="1"/>
</dbReference>
<comment type="similarity">
    <text evidence="1">Belongs to the glutamate synthase family.</text>
</comment>
<dbReference type="PANTHER" id="PTHR43819">
    <property type="entry name" value="ARCHAEAL-TYPE GLUTAMATE SYNTHASE [NADPH]"/>
    <property type="match status" value="1"/>
</dbReference>
<evidence type="ECO:0000256" key="1">
    <source>
        <dbReference type="ARBA" id="ARBA00009716"/>
    </source>
</evidence>
<dbReference type="EMBL" id="UHAQ01000002">
    <property type="protein sequence ID" value="SUK43977.1"/>
    <property type="molecule type" value="Genomic_DNA"/>
</dbReference>
<feature type="domain" description="Glutamate synthase" evidence="2">
    <location>
        <begin position="7"/>
        <end position="152"/>
    </location>
</feature>
<dbReference type="GO" id="GO:0006537">
    <property type="term" value="P:glutamate biosynthetic process"/>
    <property type="evidence" value="ECO:0007669"/>
    <property type="project" value="InterPro"/>
</dbReference>
<sequence length="191" mass="21188">MLNLIKQSIPPNRYEFIHNAEDLIRFVDQLQQLGQKPVGFKIVVSKVSEIETLVRTMVELDKYPSFITIDGGEGGTGATFQELQDGVGLPLFTALPIVSGMLEKYGIRDKVKLAASGKLVTPDKIAIALGLGADFVNIARGMMISVGCIMSQPMSYEYMSCRCCNDRCEERKSIDCWRKAISCHKLCNKFA</sequence>
<dbReference type="SUPFAM" id="SSF51395">
    <property type="entry name" value="FMN-linked oxidoreductases"/>
    <property type="match status" value="1"/>
</dbReference>
<evidence type="ECO:0000313" key="4">
    <source>
        <dbReference type="Proteomes" id="UP000254502"/>
    </source>
</evidence>
<evidence type="ECO:0000313" key="3">
    <source>
        <dbReference type="EMBL" id="SUK43977.1"/>
    </source>
</evidence>